<sequence length="80" mass="8694">MMGLDTAVGLMGKGRRADELCTTVRALNYKISGERGASDADIRSAAAAREGRGERLLPHARRLRAVLARLFEHDCLKEAA</sequence>
<accession>A0A2T5UCL9</accession>
<gene>
    <name evidence="1" type="ORF">C8J25_101754</name>
</gene>
<dbReference type="GeneID" id="91004825"/>
<dbReference type="Proteomes" id="UP000244013">
    <property type="component" value="Unassembled WGS sequence"/>
</dbReference>
<name>A0A2T5UCL9_9SPHN</name>
<organism evidence="1 2">
    <name type="scientific">Sphingomonas faeni</name>
    <dbReference type="NCBI Taxonomy" id="185950"/>
    <lineage>
        <taxon>Bacteria</taxon>
        <taxon>Pseudomonadati</taxon>
        <taxon>Pseudomonadota</taxon>
        <taxon>Alphaproteobacteria</taxon>
        <taxon>Sphingomonadales</taxon>
        <taxon>Sphingomonadaceae</taxon>
        <taxon>Sphingomonas</taxon>
    </lineage>
</organism>
<dbReference type="AlphaFoldDB" id="A0A2T5UCL9"/>
<comment type="caution">
    <text evidence="1">The sequence shown here is derived from an EMBL/GenBank/DDBJ whole genome shotgun (WGS) entry which is preliminary data.</text>
</comment>
<dbReference type="OrthoDB" id="7584957at2"/>
<evidence type="ECO:0000313" key="2">
    <source>
        <dbReference type="Proteomes" id="UP000244013"/>
    </source>
</evidence>
<protein>
    <submittedName>
        <fullName evidence="1">Uncharacterized protein</fullName>
    </submittedName>
</protein>
<dbReference type="EMBL" id="QAYE01000001">
    <property type="protein sequence ID" value="PTW49246.1"/>
    <property type="molecule type" value="Genomic_DNA"/>
</dbReference>
<evidence type="ECO:0000313" key="1">
    <source>
        <dbReference type="EMBL" id="PTW49246.1"/>
    </source>
</evidence>
<reference evidence="1 2" key="1">
    <citation type="submission" date="2018-04" db="EMBL/GenBank/DDBJ databases">
        <title>Genomic Encyclopedia of Type Strains, Phase III (KMG-III): the genomes of soil and plant-associated and newly described type strains.</title>
        <authorList>
            <person name="Whitman W."/>
        </authorList>
    </citation>
    <scope>NUCLEOTIDE SEQUENCE [LARGE SCALE GENOMIC DNA]</scope>
    <source>
        <strain evidence="1 2">MA-olki</strain>
    </source>
</reference>
<proteinExistence type="predicted"/>
<dbReference type="RefSeq" id="WP_055879935.1">
    <property type="nucleotide sequence ID" value="NZ_QAYE01000001.1"/>
</dbReference>